<dbReference type="Proteomes" id="UP000523007">
    <property type="component" value="Unassembled WGS sequence"/>
</dbReference>
<dbReference type="InterPro" id="IPR007278">
    <property type="entry name" value="DUF397"/>
</dbReference>
<dbReference type="AlphaFoldDB" id="A0A7W7RFN5"/>
<evidence type="ECO:0000313" key="2">
    <source>
        <dbReference type="EMBL" id="MBB4931075.1"/>
    </source>
</evidence>
<comment type="caution">
    <text evidence="2">The sequence shown here is derived from an EMBL/GenBank/DDBJ whole genome shotgun (WGS) entry which is preliminary data.</text>
</comment>
<evidence type="ECO:0000259" key="1">
    <source>
        <dbReference type="Pfam" id="PF04149"/>
    </source>
</evidence>
<protein>
    <recommendedName>
        <fullName evidence="1">DUF397 domain-containing protein</fullName>
    </recommendedName>
</protein>
<organism evidence="2 3">
    <name type="scientific">Lipingzhangella halophila</name>
    <dbReference type="NCBI Taxonomy" id="1783352"/>
    <lineage>
        <taxon>Bacteria</taxon>
        <taxon>Bacillati</taxon>
        <taxon>Actinomycetota</taxon>
        <taxon>Actinomycetes</taxon>
        <taxon>Streptosporangiales</taxon>
        <taxon>Nocardiopsidaceae</taxon>
        <taxon>Lipingzhangella</taxon>
    </lineage>
</organism>
<sequence>MRVIEQTWRKSSYSNSKGGNCVEVADTVSGGAAIRDSRHPDLGHLSFPAPEWSAFLRGVQTGRL</sequence>
<gene>
    <name evidence="2" type="ORF">F4561_001895</name>
</gene>
<feature type="domain" description="DUF397" evidence="1">
    <location>
        <begin position="7"/>
        <end position="60"/>
    </location>
</feature>
<keyword evidence="3" id="KW-1185">Reference proteome</keyword>
<reference evidence="2 3" key="1">
    <citation type="submission" date="2020-08" db="EMBL/GenBank/DDBJ databases">
        <title>Sequencing the genomes of 1000 actinobacteria strains.</title>
        <authorList>
            <person name="Klenk H.-P."/>
        </authorList>
    </citation>
    <scope>NUCLEOTIDE SEQUENCE [LARGE SCALE GENOMIC DNA]</scope>
    <source>
        <strain evidence="2 3">DSM 102030</strain>
    </source>
</reference>
<proteinExistence type="predicted"/>
<dbReference type="Pfam" id="PF04149">
    <property type="entry name" value="DUF397"/>
    <property type="match status" value="1"/>
</dbReference>
<accession>A0A7W7RFN5</accession>
<dbReference type="EMBL" id="JACHJT010000001">
    <property type="protein sequence ID" value="MBB4931075.1"/>
    <property type="molecule type" value="Genomic_DNA"/>
</dbReference>
<dbReference type="RefSeq" id="WP_184576710.1">
    <property type="nucleotide sequence ID" value="NZ_JACHJT010000001.1"/>
</dbReference>
<name>A0A7W7RFN5_9ACTN</name>
<evidence type="ECO:0000313" key="3">
    <source>
        <dbReference type="Proteomes" id="UP000523007"/>
    </source>
</evidence>